<evidence type="ECO:0000313" key="2">
    <source>
        <dbReference type="EMBL" id="ACD24237.1"/>
    </source>
</evidence>
<dbReference type="HOGENOM" id="CLU_109545_0_0_9"/>
<feature type="active site" description="Proton acceptor" evidence="1">
    <location>
        <position position="29"/>
    </location>
</feature>
<proteinExistence type="predicted"/>
<dbReference type="EMBL" id="CP001056">
    <property type="protein sequence ID" value="ACD24237.1"/>
    <property type="molecule type" value="Genomic_DNA"/>
</dbReference>
<reference evidence="2" key="1">
    <citation type="submission" date="2009-06" db="EMBL/GenBank/DDBJ databases">
        <authorList>
            <consortium name="US DOE Joint Genome Institute (JGI-PGF)"/>
            <person name="Lucas S."/>
            <person name="Copeland A."/>
            <person name="Lapidus A."/>
            <person name="Glavina del Rio T."/>
            <person name="Dalin E."/>
            <person name="Tice H."/>
            <person name="Bruce D."/>
            <person name="Goodwin L."/>
            <person name="Pitluck S."/>
            <person name="Kyrpides N."/>
            <person name="Mavromatis K."/>
            <person name="Ivanova N."/>
            <person name="Saunders E."/>
            <person name="Brettin T."/>
            <person name="Detter J.C."/>
            <person name="Han C."/>
            <person name="Larimer F."/>
            <person name="Land M."/>
            <person name="Hauser L."/>
            <person name="Markowitz V."/>
            <person name="Cheng J.-F."/>
            <person name="Hugenholtz P."/>
            <person name="Woyke T."/>
            <person name="Wu D."/>
            <person name="Gronow S."/>
            <person name="Klenk H.-P."/>
            <person name="Eisen J.A."/>
        </authorList>
    </citation>
    <scope>NUCLEOTIDE SEQUENCE</scope>
    <source>
        <strain evidence="2">Eklund 17B</strain>
    </source>
</reference>
<reference evidence="2" key="2">
    <citation type="submission" date="2009-08" db="EMBL/GenBank/DDBJ databases">
        <authorList>
            <person name="Shrivastava S."/>
            <person name="Brinkac L.M."/>
            <person name="Dodson R.J."/>
            <person name="Harkins D.M."/>
            <person name="Durkin A.S."/>
            <person name="Sutton G."/>
        </authorList>
    </citation>
    <scope>NUCLEOTIDE SEQUENCE</scope>
    <source>
        <strain evidence="2">Eklund 17B</strain>
    </source>
</reference>
<dbReference type="KEGG" id="cbk:CLL_A2601"/>
<dbReference type="PATRIC" id="fig|935198.13.peg.2556"/>
<name>B2TNI2_CLOBB</name>
<gene>
    <name evidence="2" type="ordered locus">CLL_A2601</name>
</gene>
<dbReference type="PANTHER" id="PTHR40114">
    <property type="entry name" value="SLR0698 PROTEIN"/>
    <property type="match status" value="1"/>
</dbReference>
<dbReference type="InterPro" id="IPR033469">
    <property type="entry name" value="CYTH-like_dom_sf"/>
</dbReference>
<organism evidence="2">
    <name type="scientific">Clostridium botulinum (strain Eklund 17B / Type B)</name>
    <dbReference type="NCBI Taxonomy" id="935198"/>
    <lineage>
        <taxon>Bacteria</taxon>
        <taxon>Bacillati</taxon>
        <taxon>Bacillota</taxon>
        <taxon>Clostridia</taxon>
        <taxon>Eubacteriales</taxon>
        <taxon>Clostridiaceae</taxon>
        <taxon>Clostridium</taxon>
    </lineage>
</organism>
<accession>U4P7W4</accession>
<dbReference type="AlphaFoldDB" id="B2TNI2"/>
<dbReference type="SUPFAM" id="SSF55154">
    <property type="entry name" value="CYTH-like phosphatases"/>
    <property type="match status" value="1"/>
</dbReference>
<protein>
    <submittedName>
        <fullName evidence="2">Adenylate cyclase</fullName>
    </submittedName>
</protein>
<dbReference type="InterPro" id="IPR012042">
    <property type="entry name" value="NeuTTM/CthTTM-like"/>
</dbReference>
<sequence length="168" mass="20021">MEIERKWLFNINEVPIELSSTITYYTQGYLSRNPEVRVRSKVVENLITNITTDKTYRLCIKGEGTLTRHEIQKDLTKEEYEDLLEVGNLKSENLIQKRYYTILVEQYMLTVGIVDEGSINEFCYGEIEFDCEEEAKNFNPPTWFGKDVTNDKSYKMKNYWKRTRLDRN</sequence>
<dbReference type="PIRSF" id="PIRSF016487">
    <property type="entry name" value="CYTH_UCP016487"/>
    <property type="match status" value="1"/>
</dbReference>
<dbReference type="CDD" id="cd07761">
    <property type="entry name" value="CYTH-like_CthTTM-like"/>
    <property type="match status" value="1"/>
</dbReference>
<dbReference type="Gene3D" id="2.40.320.10">
    <property type="entry name" value="Hypothetical Protein Pfu-838710-001"/>
    <property type="match status" value="1"/>
</dbReference>
<accession>B2TNI2</accession>
<evidence type="ECO:0000256" key="1">
    <source>
        <dbReference type="PIRSR" id="PIRSR016487-1"/>
    </source>
</evidence>
<dbReference type="PANTHER" id="PTHR40114:SF1">
    <property type="entry name" value="SLR0698 PROTEIN"/>
    <property type="match status" value="1"/>
</dbReference>